<feature type="compositionally biased region" description="Basic and acidic residues" evidence="1">
    <location>
        <begin position="78"/>
        <end position="87"/>
    </location>
</feature>
<evidence type="ECO:0008006" key="4">
    <source>
        <dbReference type="Google" id="ProtNLM"/>
    </source>
</evidence>
<dbReference type="RefSeq" id="XP_069197098.1">
    <property type="nucleotide sequence ID" value="XM_069344664.1"/>
</dbReference>
<dbReference type="EMBL" id="JBFMKM010000016">
    <property type="protein sequence ID" value="KAL1297416.1"/>
    <property type="molecule type" value="Genomic_DNA"/>
</dbReference>
<evidence type="ECO:0000256" key="1">
    <source>
        <dbReference type="SAM" id="MobiDB-lite"/>
    </source>
</evidence>
<comment type="caution">
    <text evidence="2">The sequence shown here is derived from an EMBL/GenBank/DDBJ whole genome shotgun (WGS) entry which is preliminary data.</text>
</comment>
<protein>
    <recommendedName>
        <fullName evidence="4">CipC-like antibiotic response protein</fullName>
    </recommendedName>
</protein>
<dbReference type="GeneID" id="95978649"/>
<accession>A0ABR3P411</accession>
<organism evidence="2 3">
    <name type="scientific">Neodothiora populina</name>
    <dbReference type="NCBI Taxonomy" id="2781224"/>
    <lineage>
        <taxon>Eukaryota</taxon>
        <taxon>Fungi</taxon>
        <taxon>Dikarya</taxon>
        <taxon>Ascomycota</taxon>
        <taxon>Pezizomycotina</taxon>
        <taxon>Dothideomycetes</taxon>
        <taxon>Dothideomycetidae</taxon>
        <taxon>Dothideales</taxon>
        <taxon>Dothioraceae</taxon>
        <taxon>Neodothiora</taxon>
    </lineage>
</organism>
<dbReference type="PANTHER" id="PTHR37450">
    <property type="entry name" value="CIPC PROTEIN"/>
    <property type="match status" value="1"/>
</dbReference>
<feature type="region of interest" description="Disordered" evidence="1">
    <location>
        <begin position="1"/>
        <end position="31"/>
    </location>
</feature>
<feature type="compositionally biased region" description="Basic and acidic residues" evidence="1">
    <location>
        <begin position="1"/>
        <end position="11"/>
    </location>
</feature>
<evidence type="ECO:0000313" key="2">
    <source>
        <dbReference type="EMBL" id="KAL1297416.1"/>
    </source>
</evidence>
<sequence length="128" mass="14618">MFGWDNSKDSYEQAYNDDGQPKNESSLSHEVLAGGASFAAMKAFEDRQRSEGKPIEHQFAKELIAGFAGAEIDKLAETKGEDEWDKQKAKHDAKKNAEAMYDEQYGQYDQYDPNSQQPHENMQKYGNW</sequence>
<name>A0ABR3P411_9PEZI</name>
<feature type="region of interest" description="Disordered" evidence="1">
    <location>
        <begin position="78"/>
        <end position="128"/>
    </location>
</feature>
<reference evidence="2 3" key="1">
    <citation type="submission" date="2024-07" db="EMBL/GenBank/DDBJ databases">
        <title>Draft sequence of the Neodothiora populina.</title>
        <authorList>
            <person name="Drown D.D."/>
            <person name="Schuette U.S."/>
            <person name="Buechlein A.B."/>
            <person name="Rusch D.R."/>
            <person name="Winton L.W."/>
            <person name="Adams G.A."/>
        </authorList>
    </citation>
    <scope>NUCLEOTIDE SEQUENCE [LARGE SCALE GENOMIC DNA]</scope>
    <source>
        <strain evidence="2 3">CPC 39397</strain>
    </source>
</reference>
<feature type="compositionally biased region" description="Low complexity" evidence="1">
    <location>
        <begin position="102"/>
        <end position="112"/>
    </location>
</feature>
<keyword evidence="3" id="KW-1185">Reference proteome</keyword>
<dbReference type="PANTHER" id="PTHR37450:SF1">
    <property type="entry name" value="CIPC PROTEIN"/>
    <property type="match status" value="1"/>
</dbReference>
<gene>
    <name evidence="2" type="ORF">AAFC00_004949</name>
</gene>
<feature type="compositionally biased region" description="Polar residues" evidence="1">
    <location>
        <begin position="113"/>
        <end position="128"/>
    </location>
</feature>
<dbReference type="Proteomes" id="UP001562354">
    <property type="component" value="Unassembled WGS sequence"/>
</dbReference>
<dbReference type="Pfam" id="PF12585">
    <property type="entry name" value="DUF3759"/>
    <property type="match status" value="1"/>
</dbReference>
<evidence type="ECO:0000313" key="3">
    <source>
        <dbReference type="Proteomes" id="UP001562354"/>
    </source>
</evidence>
<dbReference type="InterPro" id="IPR022234">
    <property type="entry name" value="DUF3759"/>
</dbReference>
<proteinExistence type="predicted"/>